<name>A0A495A7B9_9BACI</name>
<protein>
    <recommendedName>
        <fullName evidence="3">Alpha-galactosidase NEW3 domain-containing protein</fullName>
    </recommendedName>
</protein>
<dbReference type="Gene3D" id="2.60.40.10">
    <property type="entry name" value="Immunoglobulins"/>
    <property type="match status" value="2"/>
</dbReference>
<dbReference type="Pfam" id="PF10633">
    <property type="entry name" value="NPCBM_assoc"/>
    <property type="match status" value="3"/>
</dbReference>
<feature type="transmembrane region" description="Helical" evidence="1">
    <location>
        <begin position="357"/>
        <end position="377"/>
    </location>
</feature>
<keyword evidence="2" id="KW-0732">Signal</keyword>
<dbReference type="InterPro" id="IPR018905">
    <property type="entry name" value="A-galactase_NEW3"/>
</dbReference>
<organism evidence="4 5">
    <name type="scientific">Oceanobacillus halophilus</name>
    <dbReference type="NCBI Taxonomy" id="930130"/>
    <lineage>
        <taxon>Bacteria</taxon>
        <taxon>Bacillati</taxon>
        <taxon>Bacillota</taxon>
        <taxon>Bacilli</taxon>
        <taxon>Bacillales</taxon>
        <taxon>Bacillaceae</taxon>
        <taxon>Oceanobacillus</taxon>
    </lineage>
</organism>
<keyword evidence="1" id="KW-0812">Transmembrane</keyword>
<evidence type="ECO:0000313" key="4">
    <source>
        <dbReference type="EMBL" id="RKQ35702.1"/>
    </source>
</evidence>
<evidence type="ECO:0000259" key="3">
    <source>
        <dbReference type="Pfam" id="PF10633"/>
    </source>
</evidence>
<feature type="domain" description="Alpha-galactosidase NEW3" evidence="3">
    <location>
        <begin position="168"/>
        <end position="229"/>
    </location>
</feature>
<accession>A0A495A7B9</accession>
<evidence type="ECO:0000256" key="1">
    <source>
        <dbReference type="SAM" id="Phobius"/>
    </source>
</evidence>
<dbReference type="InterPro" id="IPR013783">
    <property type="entry name" value="Ig-like_fold"/>
</dbReference>
<proteinExistence type="predicted"/>
<feature type="signal peptide" evidence="2">
    <location>
        <begin position="1"/>
        <end position="26"/>
    </location>
</feature>
<comment type="caution">
    <text evidence="4">The sequence shown here is derived from an EMBL/GenBank/DDBJ whole genome shotgun (WGS) entry which is preliminary data.</text>
</comment>
<evidence type="ECO:0000313" key="5">
    <source>
        <dbReference type="Proteomes" id="UP000269301"/>
    </source>
</evidence>
<dbReference type="AlphaFoldDB" id="A0A495A7B9"/>
<keyword evidence="1" id="KW-0472">Membrane</keyword>
<reference evidence="4 5" key="1">
    <citation type="journal article" date="2016" name="Int. J. Syst. Evol. Microbiol.">
        <title>Oceanobacillus halophilus sp. nov., a novel moderately halophilic bacterium from a hypersaline lake.</title>
        <authorList>
            <person name="Amoozegar M.A."/>
            <person name="Bagheri M."/>
            <person name="Makhdoumi A."/>
            <person name="Nikou M.M."/>
            <person name="Fazeli S.A.S."/>
            <person name="Schumann P."/>
            <person name="Sproer C."/>
            <person name="Sanchez-Porro C."/>
            <person name="Ventosa A."/>
        </authorList>
    </citation>
    <scope>NUCLEOTIDE SEQUENCE [LARGE SCALE GENOMIC DNA]</scope>
    <source>
        <strain evidence="4 5">DSM 23996</strain>
    </source>
</reference>
<keyword evidence="1" id="KW-1133">Transmembrane helix</keyword>
<keyword evidence="5" id="KW-1185">Reference proteome</keyword>
<dbReference type="PANTHER" id="PTHR39198:SF1">
    <property type="entry name" value="ALPHA-GALACTOSIDASE NEW3 DOMAIN-CONTAINING PROTEIN"/>
    <property type="match status" value="1"/>
</dbReference>
<dbReference type="EMBL" id="RBZP01000002">
    <property type="protein sequence ID" value="RKQ35702.1"/>
    <property type="molecule type" value="Genomic_DNA"/>
</dbReference>
<sequence>MFKKLLTTLTLIVTISLLIGGNTAFAQVTLYTPYTGLSATPGETIDYTIDVINNESSIQNITFDVEGLPEGWSHKITANGSAIEQLSVREGSEEQITLEVTVPLEIEQADYEFRLVATDQGGSTSELPFLVKLTEEGTFATEFNVDQPNLQGSTDSSFSFSATLRNRTAEEQNYALTGNAPEGWGVAFKSGSDKVTSVTVEPNSEKDVTVDVTPPENASADTYEIGVAAAGSGTSAETTLEAVITGSYGINVTTPKGNLNTDITSGGDKVIDLVIENTGTAPLTEVELSASTPTDWESEFDTSTIPEIAPGESATVKATLTASDEAIAGDYVTTFTASAEETSADTDFRVSVETSTLWGIIGIVIILGVAFGLYYIIRKYGRR</sequence>
<dbReference type="RefSeq" id="WP_121203346.1">
    <property type="nucleotide sequence ID" value="NZ_RBZP01000002.1"/>
</dbReference>
<feature type="domain" description="Alpha-galactosidase NEW3" evidence="3">
    <location>
        <begin position="39"/>
        <end position="118"/>
    </location>
</feature>
<evidence type="ECO:0000256" key="2">
    <source>
        <dbReference type="SAM" id="SignalP"/>
    </source>
</evidence>
<feature type="chain" id="PRO_5019851607" description="Alpha-galactosidase NEW3 domain-containing protein" evidence="2">
    <location>
        <begin position="27"/>
        <end position="383"/>
    </location>
</feature>
<dbReference type="Proteomes" id="UP000269301">
    <property type="component" value="Unassembled WGS sequence"/>
</dbReference>
<dbReference type="PANTHER" id="PTHR39198">
    <property type="entry name" value="HYPOTHETICAL MEMBRANE PROTEIN, CONSERVED"/>
    <property type="match status" value="1"/>
</dbReference>
<gene>
    <name evidence="4" type="ORF">D8M06_05405</name>
</gene>
<dbReference type="OrthoDB" id="8631677at2"/>
<feature type="domain" description="Alpha-galactosidase NEW3" evidence="3">
    <location>
        <begin position="264"/>
        <end position="338"/>
    </location>
</feature>